<dbReference type="OrthoDB" id="9757546at2"/>
<dbReference type="SUPFAM" id="SSF49503">
    <property type="entry name" value="Cupredoxins"/>
    <property type="match status" value="3"/>
</dbReference>
<evidence type="ECO:0000313" key="7">
    <source>
        <dbReference type="EMBL" id="RDK04473.1"/>
    </source>
</evidence>
<feature type="domain" description="Plastocyanin-like" evidence="6">
    <location>
        <begin position="121"/>
        <end position="231"/>
    </location>
</feature>
<dbReference type="InterPro" id="IPR008972">
    <property type="entry name" value="Cupredoxin"/>
</dbReference>
<feature type="domain" description="Plastocyanin-like" evidence="5">
    <location>
        <begin position="443"/>
        <end position="555"/>
    </location>
</feature>
<comment type="caution">
    <text evidence="7">The sequence shown here is derived from an EMBL/GenBank/DDBJ whole genome shotgun (WGS) entry which is preliminary data.</text>
</comment>
<keyword evidence="3" id="KW-0560">Oxidoreductase</keyword>
<sequence>MIRRQFLARALSAAAASLFARSAFAQHDAHSMHKMSGMDDMGDMDMSGMPSMSAHQAAKPATAVLAAPDALPAGAPLATLRTLANESREPGVFRATLIAQPVKRKLLPGKPSTTFWQYDEGNHPGSANARVTQTEGPVVGPLIDVREGDTVEIRFVNRLPQASTIHWHGLPVPPDQDGNPSTPVASGASHVYRFTLPPGSAGTYWYHPHPHMMSAEQVFRGLAGPIVVRSADDPLAGWPERHLFFSDLKLASDGVIPPNDMMDWMNGREGQFVLVNGARRPRIEIAKDERWRLWNGCSARYLRFSLGDERHFAQVGTDGGLLEQPRDGLTELLLAPGERAEVIVRAGANPSRAVLSADVYDRRKMAMSHGSLPPDPVRALADISFNPPPGASARELPATLRPVAPLGTAVAKKSVVFSEQMDMVAMHGPKASAGHGNTHGSTMPAGMTFMINGQVFDPSRITFTSRRDEVELWSIENRADMDHPFHLHGTQFQIVERGWGGAFTPEPYRAWRDTVNVRPDEIVRIATVQRMAGERMFHCHILEHEDLGMMGTLKVV</sequence>
<comment type="subcellular location">
    <subcellularLocation>
        <location evidence="1">Periplasm</location>
    </subcellularLocation>
</comment>
<feature type="signal peptide" evidence="4">
    <location>
        <begin position="1"/>
        <end position="25"/>
    </location>
</feature>
<dbReference type="GO" id="GO:0016491">
    <property type="term" value="F:oxidoreductase activity"/>
    <property type="evidence" value="ECO:0007669"/>
    <property type="project" value="UniProtKB-KW"/>
</dbReference>
<dbReference type="AlphaFoldDB" id="A0A370NFV7"/>
<organism evidence="7 8">
    <name type="scientific">Paraburkholderia lacunae</name>
    <dbReference type="NCBI Taxonomy" id="2211104"/>
    <lineage>
        <taxon>Bacteria</taxon>
        <taxon>Pseudomonadati</taxon>
        <taxon>Pseudomonadota</taxon>
        <taxon>Betaproteobacteria</taxon>
        <taxon>Burkholderiales</taxon>
        <taxon>Burkholderiaceae</taxon>
        <taxon>Paraburkholderia</taxon>
    </lineage>
</organism>
<dbReference type="InterPro" id="IPR002355">
    <property type="entry name" value="Cu_oxidase_Cu_BS"/>
</dbReference>
<dbReference type="GO" id="GO:0005507">
    <property type="term" value="F:copper ion binding"/>
    <property type="evidence" value="ECO:0007669"/>
    <property type="project" value="InterPro"/>
</dbReference>
<name>A0A370NFV7_9BURK</name>
<keyword evidence="8" id="KW-1185">Reference proteome</keyword>
<dbReference type="Pfam" id="PF07732">
    <property type="entry name" value="Cu-oxidase_3"/>
    <property type="match status" value="1"/>
</dbReference>
<dbReference type="PANTHER" id="PTHR11709">
    <property type="entry name" value="MULTI-COPPER OXIDASE"/>
    <property type="match status" value="1"/>
</dbReference>
<evidence type="ECO:0000256" key="1">
    <source>
        <dbReference type="ARBA" id="ARBA00004418"/>
    </source>
</evidence>
<keyword evidence="2" id="KW-0479">Metal-binding</keyword>
<evidence type="ECO:0000256" key="4">
    <source>
        <dbReference type="SAM" id="SignalP"/>
    </source>
</evidence>
<gene>
    <name evidence="7" type="ORF">DLM46_00940</name>
</gene>
<proteinExistence type="predicted"/>
<dbReference type="PANTHER" id="PTHR11709:SF2">
    <property type="entry name" value="MULTICOPPER OXIDASE LPR1"/>
    <property type="match status" value="1"/>
</dbReference>
<reference evidence="8" key="1">
    <citation type="submission" date="2018-05" db="EMBL/GenBank/DDBJ databases">
        <authorList>
            <person name="Feng T."/>
        </authorList>
    </citation>
    <scope>NUCLEOTIDE SEQUENCE [LARGE SCALE GENOMIC DNA]</scope>
    <source>
        <strain evidence="8">S27</strain>
    </source>
</reference>
<accession>A0A370NFV7</accession>
<dbReference type="InterPro" id="IPR011706">
    <property type="entry name" value="Cu-oxidase_C"/>
</dbReference>
<evidence type="ECO:0000259" key="5">
    <source>
        <dbReference type="Pfam" id="PF07731"/>
    </source>
</evidence>
<dbReference type="Pfam" id="PF07731">
    <property type="entry name" value="Cu-oxidase_2"/>
    <property type="match status" value="1"/>
</dbReference>
<dbReference type="RefSeq" id="WP_115098839.1">
    <property type="nucleotide sequence ID" value="NZ_QHKS01000001.1"/>
</dbReference>
<evidence type="ECO:0000256" key="2">
    <source>
        <dbReference type="ARBA" id="ARBA00022723"/>
    </source>
</evidence>
<keyword evidence="4" id="KW-0732">Signal</keyword>
<dbReference type="GO" id="GO:0030288">
    <property type="term" value="C:outer membrane-bounded periplasmic space"/>
    <property type="evidence" value="ECO:0007669"/>
    <property type="project" value="TreeGrafter"/>
</dbReference>
<dbReference type="InterPro" id="IPR011707">
    <property type="entry name" value="Cu-oxidase-like_N"/>
</dbReference>
<evidence type="ECO:0000313" key="8">
    <source>
        <dbReference type="Proteomes" id="UP000254875"/>
    </source>
</evidence>
<dbReference type="EMBL" id="QHKS01000001">
    <property type="protein sequence ID" value="RDK04473.1"/>
    <property type="molecule type" value="Genomic_DNA"/>
</dbReference>
<dbReference type="InterPro" id="IPR045087">
    <property type="entry name" value="Cu-oxidase_fam"/>
</dbReference>
<dbReference type="CDD" id="cd13881">
    <property type="entry name" value="CuRO_2_McoC_like"/>
    <property type="match status" value="1"/>
</dbReference>
<dbReference type="Gene3D" id="2.60.40.420">
    <property type="entry name" value="Cupredoxins - blue copper proteins"/>
    <property type="match status" value="3"/>
</dbReference>
<dbReference type="PROSITE" id="PS00080">
    <property type="entry name" value="MULTICOPPER_OXIDASE2"/>
    <property type="match status" value="1"/>
</dbReference>
<protein>
    <submittedName>
        <fullName evidence="7">Copper oxidase</fullName>
    </submittedName>
</protein>
<dbReference type="Proteomes" id="UP000254875">
    <property type="component" value="Unassembled WGS sequence"/>
</dbReference>
<evidence type="ECO:0000256" key="3">
    <source>
        <dbReference type="ARBA" id="ARBA00023002"/>
    </source>
</evidence>
<feature type="chain" id="PRO_5016968409" evidence="4">
    <location>
        <begin position="26"/>
        <end position="556"/>
    </location>
</feature>
<evidence type="ECO:0000259" key="6">
    <source>
        <dbReference type="Pfam" id="PF07732"/>
    </source>
</evidence>